<name>A0A414X9X6_BACOV</name>
<organism evidence="1 2">
    <name type="scientific">Bacteroides ovatus</name>
    <dbReference type="NCBI Taxonomy" id="28116"/>
    <lineage>
        <taxon>Bacteria</taxon>
        <taxon>Pseudomonadati</taxon>
        <taxon>Bacteroidota</taxon>
        <taxon>Bacteroidia</taxon>
        <taxon>Bacteroidales</taxon>
        <taxon>Bacteroidaceae</taxon>
        <taxon>Bacteroides</taxon>
    </lineage>
</organism>
<sequence length="68" mass="7839">MAKVIKGIALCFCRANHSYNINIIWPSRRDDVMNNKGAMLCVLLLFMWAEICALIDNQTVRKDAQRIK</sequence>
<dbReference type="EMBL" id="QRJR01000002">
    <property type="protein sequence ID" value="RHH52284.1"/>
    <property type="molecule type" value="Genomic_DNA"/>
</dbReference>
<dbReference type="AlphaFoldDB" id="A0A414X9X6"/>
<reference evidence="1 2" key="1">
    <citation type="submission" date="2018-08" db="EMBL/GenBank/DDBJ databases">
        <title>A genome reference for cultivated species of the human gut microbiota.</title>
        <authorList>
            <person name="Zou Y."/>
            <person name="Xue W."/>
            <person name="Luo G."/>
        </authorList>
    </citation>
    <scope>NUCLEOTIDE SEQUENCE [LARGE SCALE GENOMIC DNA]</scope>
    <source>
        <strain evidence="1 2">AM17-48</strain>
    </source>
</reference>
<dbReference type="Proteomes" id="UP000283329">
    <property type="component" value="Unassembled WGS sequence"/>
</dbReference>
<gene>
    <name evidence="1" type="ORF">DW206_04090</name>
</gene>
<proteinExistence type="predicted"/>
<protein>
    <submittedName>
        <fullName evidence="1">Uncharacterized protein</fullName>
    </submittedName>
</protein>
<evidence type="ECO:0000313" key="1">
    <source>
        <dbReference type="EMBL" id="RHH52284.1"/>
    </source>
</evidence>
<accession>A0A414X9X6</accession>
<comment type="caution">
    <text evidence="1">The sequence shown here is derived from an EMBL/GenBank/DDBJ whole genome shotgun (WGS) entry which is preliminary data.</text>
</comment>
<evidence type="ECO:0000313" key="2">
    <source>
        <dbReference type="Proteomes" id="UP000283329"/>
    </source>
</evidence>
<dbReference type="RefSeq" id="WP_118299323.1">
    <property type="nucleotide sequence ID" value="NZ_QRJR01000002.1"/>
</dbReference>